<evidence type="ECO:0000313" key="17">
    <source>
        <dbReference type="Proteomes" id="UP000481153"/>
    </source>
</evidence>
<dbReference type="InterPro" id="IPR019793">
    <property type="entry name" value="Peroxidases_heam-ligand_BS"/>
</dbReference>
<dbReference type="GO" id="GO:0020037">
    <property type="term" value="F:heme binding"/>
    <property type="evidence" value="ECO:0007669"/>
    <property type="project" value="InterPro"/>
</dbReference>
<dbReference type="GO" id="GO:0000302">
    <property type="term" value="P:response to reactive oxygen species"/>
    <property type="evidence" value="ECO:0007669"/>
    <property type="project" value="TreeGrafter"/>
</dbReference>
<dbReference type="PROSITE" id="PS00436">
    <property type="entry name" value="PEROXIDASE_2"/>
    <property type="match status" value="1"/>
</dbReference>
<dbReference type="PRINTS" id="PR00459">
    <property type="entry name" value="ASPEROXIDASE"/>
</dbReference>
<keyword evidence="6" id="KW-0809">Transit peptide</keyword>
<dbReference type="PROSITE" id="PS00435">
    <property type="entry name" value="PEROXIDASE_1"/>
    <property type="match status" value="1"/>
</dbReference>
<feature type="domain" description="Plant heme peroxidase family profile" evidence="15">
    <location>
        <begin position="136"/>
        <end position="326"/>
    </location>
</feature>
<dbReference type="GO" id="GO:0042744">
    <property type="term" value="P:hydrogen peroxide catabolic process"/>
    <property type="evidence" value="ECO:0007669"/>
    <property type="project" value="TreeGrafter"/>
</dbReference>
<dbReference type="InterPro" id="IPR002016">
    <property type="entry name" value="Haem_peroxidase"/>
</dbReference>
<feature type="region of interest" description="Disordered" evidence="14">
    <location>
        <begin position="171"/>
        <end position="198"/>
    </location>
</feature>
<dbReference type="GO" id="GO:0034599">
    <property type="term" value="P:cellular response to oxidative stress"/>
    <property type="evidence" value="ECO:0007669"/>
    <property type="project" value="InterPro"/>
</dbReference>
<dbReference type="FunFam" id="1.10.420.10:FF:000009">
    <property type="entry name" value="Ascorbate peroxidase"/>
    <property type="match status" value="1"/>
</dbReference>
<evidence type="ECO:0000256" key="11">
    <source>
        <dbReference type="ARBA" id="ARBA00040313"/>
    </source>
</evidence>
<dbReference type="InterPro" id="IPR010255">
    <property type="entry name" value="Haem_peroxidase_sf"/>
</dbReference>
<comment type="subcellular location">
    <subcellularLocation>
        <location evidence="2">Mitochondrion intermembrane space</location>
    </subcellularLocation>
    <subcellularLocation>
        <location evidence="1">Mitochondrion matrix</location>
    </subcellularLocation>
</comment>
<evidence type="ECO:0000256" key="6">
    <source>
        <dbReference type="ARBA" id="ARBA00022946"/>
    </source>
</evidence>
<dbReference type="GO" id="GO:0005758">
    <property type="term" value="C:mitochondrial intermembrane space"/>
    <property type="evidence" value="ECO:0007669"/>
    <property type="project" value="UniProtKB-SubCell"/>
</dbReference>
<dbReference type="GO" id="GO:0004130">
    <property type="term" value="F:cytochrome-c peroxidase activity"/>
    <property type="evidence" value="ECO:0007669"/>
    <property type="project" value="UniProtKB-EC"/>
</dbReference>
<evidence type="ECO:0000256" key="1">
    <source>
        <dbReference type="ARBA" id="ARBA00004305"/>
    </source>
</evidence>
<dbReference type="PANTHER" id="PTHR31356">
    <property type="entry name" value="THYLAKOID LUMENAL 29 KDA PROTEIN, CHLOROPLASTIC-RELATED"/>
    <property type="match status" value="1"/>
</dbReference>
<dbReference type="Gene3D" id="1.10.520.10">
    <property type="match status" value="1"/>
</dbReference>
<comment type="similarity">
    <text evidence="13">Belongs to the peroxidase family.</text>
</comment>
<evidence type="ECO:0000256" key="5">
    <source>
        <dbReference type="ARBA" id="ARBA00022723"/>
    </source>
</evidence>
<evidence type="ECO:0000313" key="16">
    <source>
        <dbReference type="EMBL" id="KAF0742870.1"/>
    </source>
</evidence>
<sequence length="326" mass="35970">MFRQLALRATRVGSTVRQTAPRALARNCTSASNFNRTKKSSAVAISAAFLFATAASSTVLHAKANAVDLAKVRADIVDLIDKDSSLAPTFVRLAWHSSGTYKKADGSGGSQGGTIRFDPEINHGGNHGLVIVIEKLEAVKAKHPNITYADLYVYAGVVAISEMGGPEVPFHLGRKDAKSGKESTPDDRLPDADKGSKPKTIGHIRDVFYRMGFNDREIVALVGAHAVGRCYPTRSGYSGPWTRAETTFSNEYFRELIENKWTIKKWDGPEQYEDPTGDLMMLPADMALLWDSSFKKYVELYAKDEEVWHKDFANAFQKLTENGVKF</sequence>
<evidence type="ECO:0000256" key="9">
    <source>
        <dbReference type="ARBA" id="ARBA00023128"/>
    </source>
</evidence>
<dbReference type="VEuPathDB" id="FungiDB:AeMF1_012755"/>
<dbReference type="PRINTS" id="PR00458">
    <property type="entry name" value="PEROXIDASE"/>
</dbReference>
<dbReference type="CDD" id="cd00691">
    <property type="entry name" value="ascorbate_peroxidase"/>
    <property type="match status" value="1"/>
</dbReference>
<keyword evidence="9" id="KW-0496">Mitochondrion</keyword>
<dbReference type="InterPro" id="IPR002207">
    <property type="entry name" value="Peroxidase_I"/>
</dbReference>
<evidence type="ECO:0000259" key="15">
    <source>
        <dbReference type="PROSITE" id="PS50873"/>
    </source>
</evidence>
<keyword evidence="5" id="KW-0479">Metal-binding</keyword>
<dbReference type="GO" id="GO:0046872">
    <property type="term" value="F:metal ion binding"/>
    <property type="evidence" value="ECO:0007669"/>
    <property type="project" value="UniProtKB-KW"/>
</dbReference>
<dbReference type="Gene3D" id="1.10.420.10">
    <property type="entry name" value="Peroxidase, domain 2"/>
    <property type="match status" value="1"/>
</dbReference>
<dbReference type="SUPFAM" id="SSF48113">
    <property type="entry name" value="Heme-dependent peroxidases"/>
    <property type="match status" value="1"/>
</dbReference>
<dbReference type="GO" id="GO:0005759">
    <property type="term" value="C:mitochondrial matrix"/>
    <property type="evidence" value="ECO:0007669"/>
    <property type="project" value="UniProtKB-SubCell"/>
</dbReference>
<evidence type="ECO:0000256" key="2">
    <source>
        <dbReference type="ARBA" id="ARBA00004569"/>
    </source>
</evidence>
<evidence type="ECO:0000256" key="3">
    <source>
        <dbReference type="ARBA" id="ARBA00022559"/>
    </source>
</evidence>
<evidence type="ECO:0000256" key="14">
    <source>
        <dbReference type="SAM" id="MobiDB-lite"/>
    </source>
</evidence>
<protein>
    <recommendedName>
        <fullName evidence="11">Cytochrome c peroxidase, mitochondrial</fullName>
        <ecNumber evidence="10">1.11.1.5</ecNumber>
    </recommendedName>
</protein>
<dbReference type="EC" id="1.11.1.5" evidence="10"/>
<evidence type="ECO:0000256" key="8">
    <source>
        <dbReference type="ARBA" id="ARBA00023004"/>
    </source>
</evidence>
<proteinExistence type="inferred from homology"/>
<dbReference type="EMBL" id="VJMJ01000023">
    <property type="protein sequence ID" value="KAF0742870.1"/>
    <property type="molecule type" value="Genomic_DNA"/>
</dbReference>
<comment type="catalytic activity">
    <reaction evidence="12">
        <text>2 Fe(II)-[cytochrome c] + H2O2 + 2 H(+) = 2 Fe(III)-[cytochrome c] + 2 H2O</text>
        <dbReference type="Rhea" id="RHEA:16581"/>
        <dbReference type="Rhea" id="RHEA-COMP:10350"/>
        <dbReference type="Rhea" id="RHEA-COMP:14399"/>
        <dbReference type="ChEBI" id="CHEBI:15377"/>
        <dbReference type="ChEBI" id="CHEBI:15378"/>
        <dbReference type="ChEBI" id="CHEBI:16240"/>
        <dbReference type="ChEBI" id="CHEBI:29033"/>
        <dbReference type="ChEBI" id="CHEBI:29034"/>
        <dbReference type="EC" id="1.11.1.5"/>
    </reaction>
</comment>
<keyword evidence="17" id="KW-1185">Reference proteome</keyword>
<name>A0A6G0XRB7_9STRA</name>
<gene>
    <name evidence="16" type="ORF">Ae201684_002266</name>
</gene>
<evidence type="ECO:0000256" key="4">
    <source>
        <dbReference type="ARBA" id="ARBA00022617"/>
    </source>
</evidence>
<comment type="caution">
    <text evidence="16">The sequence shown here is derived from an EMBL/GenBank/DDBJ whole genome shotgun (WGS) entry which is preliminary data.</text>
</comment>
<keyword evidence="8" id="KW-0408">Iron</keyword>
<dbReference type="InterPro" id="IPR044831">
    <property type="entry name" value="Ccp1-like"/>
</dbReference>
<dbReference type="Proteomes" id="UP000481153">
    <property type="component" value="Unassembled WGS sequence"/>
</dbReference>
<dbReference type="Pfam" id="PF00141">
    <property type="entry name" value="peroxidase"/>
    <property type="match status" value="1"/>
</dbReference>
<evidence type="ECO:0000256" key="10">
    <source>
        <dbReference type="ARBA" id="ARBA00039063"/>
    </source>
</evidence>
<keyword evidence="4" id="KW-0349">Heme</keyword>
<dbReference type="PANTHER" id="PTHR31356:SF58">
    <property type="entry name" value="CYTOCHROME C PEROXIDASE, MITOCHONDRIAL"/>
    <property type="match status" value="1"/>
</dbReference>
<evidence type="ECO:0000256" key="13">
    <source>
        <dbReference type="RuleBase" id="RU004241"/>
    </source>
</evidence>
<dbReference type="InterPro" id="IPR019794">
    <property type="entry name" value="Peroxidases_AS"/>
</dbReference>
<reference evidence="16 17" key="1">
    <citation type="submission" date="2019-07" db="EMBL/GenBank/DDBJ databases">
        <title>Genomics analysis of Aphanomyces spp. identifies a new class of oomycete effector associated with host adaptation.</title>
        <authorList>
            <person name="Gaulin E."/>
        </authorList>
    </citation>
    <scope>NUCLEOTIDE SEQUENCE [LARGE SCALE GENOMIC DNA]</scope>
    <source>
        <strain evidence="16 17">ATCC 201684</strain>
    </source>
</reference>
<keyword evidence="7" id="KW-0560">Oxidoreductase</keyword>
<feature type="compositionally biased region" description="Basic and acidic residues" evidence="14">
    <location>
        <begin position="173"/>
        <end position="196"/>
    </location>
</feature>
<dbReference type="AlphaFoldDB" id="A0A6G0XRB7"/>
<organism evidence="16 17">
    <name type="scientific">Aphanomyces euteiches</name>
    <dbReference type="NCBI Taxonomy" id="100861"/>
    <lineage>
        <taxon>Eukaryota</taxon>
        <taxon>Sar</taxon>
        <taxon>Stramenopiles</taxon>
        <taxon>Oomycota</taxon>
        <taxon>Saprolegniomycetes</taxon>
        <taxon>Saprolegniales</taxon>
        <taxon>Verrucalvaceae</taxon>
        <taxon>Aphanomyces</taxon>
    </lineage>
</organism>
<keyword evidence="3" id="KW-0575">Peroxidase</keyword>
<evidence type="ECO:0000256" key="7">
    <source>
        <dbReference type="ARBA" id="ARBA00023002"/>
    </source>
</evidence>
<accession>A0A6G0XRB7</accession>
<dbReference type="PROSITE" id="PS50873">
    <property type="entry name" value="PEROXIDASE_4"/>
    <property type="match status" value="1"/>
</dbReference>
<evidence type="ECO:0000256" key="12">
    <source>
        <dbReference type="ARBA" id="ARBA00049265"/>
    </source>
</evidence>